<evidence type="ECO:0000313" key="4">
    <source>
        <dbReference type="EMBL" id="RQW12335.1"/>
    </source>
</evidence>
<dbReference type="InterPro" id="IPR016181">
    <property type="entry name" value="Acyl_CoA_acyltransferase"/>
</dbReference>
<dbReference type="RefSeq" id="WP_124695068.1">
    <property type="nucleotide sequence ID" value="NZ_JBHUFE010000004.1"/>
</dbReference>
<gene>
    <name evidence="4" type="ORF">EH198_08270</name>
</gene>
<dbReference type="OrthoDB" id="9796381at2"/>
<evidence type="ECO:0000313" key="5">
    <source>
        <dbReference type="Proteomes" id="UP000282529"/>
    </source>
</evidence>
<dbReference type="Proteomes" id="UP000282529">
    <property type="component" value="Unassembled WGS sequence"/>
</dbReference>
<dbReference type="GO" id="GO:0016747">
    <property type="term" value="F:acyltransferase activity, transferring groups other than amino-acyl groups"/>
    <property type="evidence" value="ECO:0007669"/>
    <property type="project" value="InterPro"/>
</dbReference>
<evidence type="ECO:0000256" key="1">
    <source>
        <dbReference type="ARBA" id="ARBA00022679"/>
    </source>
</evidence>
<dbReference type="PANTHER" id="PTHR43877:SF2">
    <property type="entry name" value="AMINOALKYLPHOSPHONATE N-ACETYLTRANSFERASE-RELATED"/>
    <property type="match status" value="1"/>
</dbReference>
<sequence length="172" mass="19761">MKRDIRQGRMEELEQIMALIAECVRVMREGGSDQWDETYPNAEIIKEDIERGTLYVCEENGAAAGILVMDENQAEPYAEIEWVEKEGPHLVMHRLAVHPQIQGKGIARRLISFAENFAADHGYKSIRMDTYAQNAKALELYRRLGYEIRGQFRLPGKTAHFPVLEKILDRAD</sequence>
<proteinExistence type="predicted"/>
<evidence type="ECO:0000256" key="2">
    <source>
        <dbReference type="ARBA" id="ARBA00023315"/>
    </source>
</evidence>
<accession>A0A3N9P9K5</accession>
<protein>
    <submittedName>
        <fullName evidence="4">GNAT family N-acetyltransferase</fullName>
    </submittedName>
</protein>
<dbReference type="AlphaFoldDB" id="A0A3N9P9K5"/>
<dbReference type="Gene3D" id="3.40.630.30">
    <property type="match status" value="1"/>
</dbReference>
<dbReference type="PANTHER" id="PTHR43877">
    <property type="entry name" value="AMINOALKYLPHOSPHONATE N-ACETYLTRANSFERASE-RELATED-RELATED"/>
    <property type="match status" value="1"/>
</dbReference>
<dbReference type="InterPro" id="IPR050832">
    <property type="entry name" value="Bact_Acetyltransf"/>
</dbReference>
<dbReference type="EMBL" id="RQPI01000003">
    <property type="protein sequence ID" value="RQW12335.1"/>
    <property type="molecule type" value="Genomic_DNA"/>
</dbReference>
<feature type="domain" description="N-acetyltransferase" evidence="3">
    <location>
        <begin position="3"/>
        <end position="170"/>
    </location>
</feature>
<dbReference type="InterPro" id="IPR000182">
    <property type="entry name" value="GNAT_dom"/>
</dbReference>
<reference evidence="4 5" key="1">
    <citation type="submission" date="2018-11" db="EMBL/GenBank/DDBJ databases">
        <title>Genome sequence of strain 7197.</title>
        <authorList>
            <person name="Gao J."/>
            <person name="Sun J."/>
        </authorList>
    </citation>
    <scope>NUCLEOTIDE SEQUENCE [LARGE SCALE GENOMIC DNA]</scope>
    <source>
        <strain evidence="4 5">7197</strain>
    </source>
</reference>
<comment type="caution">
    <text evidence="4">The sequence shown here is derived from an EMBL/GenBank/DDBJ whole genome shotgun (WGS) entry which is preliminary data.</text>
</comment>
<dbReference type="SUPFAM" id="SSF55729">
    <property type="entry name" value="Acyl-CoA N-acyltransferases (Nat)"/>
    <property type="match status" value="1"/>
</dbReference>
<keyword evidence="2" id="KW-0012">Acyltransferase</keyword>
<evidence type="ECO:0000259" key="3">
    <source>
        <dbReference type="PROSITE" id="PS51186"/>
    </source>
</evidence>
<dbReference type="Pfam" id="PF00583">
    <property type="entry name" value="Acetyltransf_1"/>
    <property type="match status" value="1"/>
</dbReference>
<dbReference type="PROSITE" id="PS51186">
    <property type="entry name" value="GNAT"/>
    <property type="match status" value="1"/>
</dbReference>
<dbReference type="CDD" id="cd04301">
    <property type="entry name" value="NAT_SF"/>
    <property type="match status" value="1"/>
</dbReference>
<keyword evidence="5" id="KW-1185">Reference proteome</keyword>
<keyword evidence="1 4" id="KW-0808">Transferase</keyword>
<name>A0A3N9P9K5_9BACL</name>
<organism evidence="4 5">
    <name type="scientific">Paenibacillus rhizophilus</name>
    <dbReference type="NCBI Taxonomy" id="1850366"/>
    <lineage>
        <taxon>Bacteria</taxon>
        <taxon>Bacillati</taxon>
        <taxon>Bacillota</taxon>
        <taxon>Bacilli</taxon>
        <taxon>Bacillales</taxon>
        <taxon>Paenibacillaceae</taxon>
        <taxon>Paenibacillus</taxon>
    </lineage>
</organism>